<feature type="transmembrane region" description="Helical" evidence="10">
    <location>
        <begin position="604"/>
        <end position="627"/>
    </location>
</feature>
<evidence type="ECO:0000313" key="14">
    <source>
        <dbReference type="Proteomes" id="UP000006764"/>
    </source>
</evidence>
<comment type="subcellular location">
    <subcellularLocation>
        <location evidence="1">Membrane</location>
        <topology evidence="1">Multi-pass membrane protein</topology>
    </subcellularLocation>
</comment>
<keyword evidence="5 9" id="KW-0479">Metal-binding</keyword>
<evidence type="ECO:0000256" key="4">
    <source>
        <dbReference type="ARBA" id="ARBA00022692"/>
    </source>
</evidence>
<dbReference type="KEGG" id="apac:S7S_01980"/>
<dbReference type="EMBL" id="CP004387">
    <property type="protein sequence ID" value="AJD46818.1"/>
    <property type="molecule type" value="Genomic_DNA"/>
</dbReference>
<dbReference type="Gene3D" id="1.10.760.10">
    <property type="entry name" value="Cytochrome c-like domain"/>
    <property type="match status" value="1"/>
</dbReference>
<protein>
    <submittedName>
        <fullName evidence="13">Cytochrome c family protein</fullName>
    </submittedName>
</protein>
<feature type="transmembrane region" description="Helical" evidence="10">
    <location>
        <begin position="416"/>
        <end position="439"/>
    </location>
</feature>
<dbReference type="STRING" id="391936.S7S_01980"/>
<dbReference type="GO" id="GO:0009055">
    <property type="term" value="F:electron transfer activity"/>
    <property type="evidence" value="ECO:0007669"/>
    <property type="project" value="InterPro"/>
</dbReference>
<feature type="transmembrane region" description="Helical" evidence="10">
    <location>
        <begin position="384"/>
        <end position="404"/>
    </location>
</feature>
<evidence type="ECO:0000256" key="9">
    <source>
        <dbReference type="PROSITE-ProRule" id="PRU00433"/>
    </source>
</evidence>
<evidence type="ECO:0000256" key="11">
    <source>
        <dbReference type="SAM" id="SignalP"/>
    </source>
</evidence>
<dbReference type="GO" id="GO:0033573">
    <property type="term" value="C:high-affinity iron permease complex"/>
    <property type="evidence" value="ECO:0007669"/>
    <property type="project" value="InterPro"/>
</dbReference>
<evidence type="ECO:0000256" key="7">
    <source>
        <dbReference type="ARBA" id="ARBA00023004"/>
    </source>
</evidence>
<sequence length="635" mass="67814">MKNPFFRSLSLCLLVLLAVSAQAAGQTALVQLVEYIGADYINAVEDGEIISAEEYAEMTEFAGLLREGVAALPEAEGKAALVTQSDALAKAIDARAGNTDVKQLAQSIRGTLVGTYGIPVRPASAPDMAHARTLYQQQCAVCHGADGHGDGPAGAMLEPAPTDFHDLTRFEGRSLLGLYTTITDGVEGTGMAAFGDALSDEDRWALTFLVGSFAVDNALAARGSEALENLPGLARTLDLDTLLGSAPEDIRDQHGDAAYAASAYLRGTPDALFASNRFLDHSAAQLRGANRLYSDGNRDGARSAALSAYLDGFEMIEQQLAAVDGALMREAERAFMAVREAIERRRPAADVSAAVDTALAQLQRAADALEGDGLSPMATATASFVILFREGLEALLIVAALLAFTRKANAPRATHYIHLGWIAALAAGAVTWYVAATLISFSGTARELTEGIAGLLAAGILFYMGFWMHSHANSQKWLSYIREKVDNALGSGTLWALVLVSFVSVYREIFETILFYQALWSQVGAASQAWVFYGIGAAIAALAVVCVLFFRLGMRLPLGLFFRVTGIVLLVLSFVLLGRGVAALQEAGWLGVRYLDLPTIDWLGIYPTVQGLSAQLALILLGLVFWWRSRRHIAG</sequence>
<evidence type="ECO:0000256" key="3">
    <source>
        <dbReference type="ARBA" id="ARBA00022617"/>
    </source>
</evidence>
<dbReference type="Proteomes" id="UP000006764">
    <property type="component" value="Chromosome"/>
</dbReference>
<evidence type="ECO:0000313" key="13">
    <source>
        <dbReference type="EMBL" id="AJD46818.1"/>
    </source>
</evidence>
<dbReference type="AlphaFoldDB" id="A0A0B4XJS9"/>
<dbReference type="InterPro" id="IPR036909">
    <property type="entry name" value="Cyt_c-like_dom_sf"/>
</dbReference>
<feature type="transmembrane region" description="Helical" evidence="10">
    <location>
        <begin position="451"/>
        <end position="468"/>
    </location>
</feature>
<evidence type="ECO:0000256" key="8">
    <source>
        <dbReference type="ARBA" id="ARBA00023136"/>
    </source>
</evidence>
<keyword evidence="6 10" id="KW-1133">Transmembrane helix</keyword>
<evidence type="ECO:0000259" key="12">
    <source>
        <dbReference type="PROSITE" id="PS51007"/>
    </source>
</evidence>
<keyword evidence="7 9" id="KW-0408">Iron</keyword>
<feature type="transmembrane region" description="Helical" evidence="10">
    <location>
        <begin position="530"/>
        <end position="553"/>
    </location>
</feature>
<accession>A0A0B4XJS9</accession>
<dbReference type="GO" id="GO:0015093">
    <property type="term" value="F:ferrous iron transmembrane transporter activity"/>
    <property type="evidence" value="ECO:0007669"/>
    <property type="project" value="TreeGrafter"/>
</dbReference>
<organism evidence="13 14">
    <name type="scientific">Isoalcanivorax pacificus W11-5</name>
    <dbReference type="NCBI Taxonomy" id="391936"/>
    <lineage>
        <taxon>Bacteria</taxon>
        <taxon>Pseudomonadati</taxon>
        <taxon>Pseudomonadota</taxon>
        <taxon>Gammaproteobacteria</taxon>
        <taxon>Oceanospirillales</taxon>
        <taxon>Alcanivoracaceae</taxon>
        <taxon>Isoalcanivorax</taxon>
    </lineage>
</organism>
<dbReference type="GO" id="GO:0046872">
    <property type="term" value="F:metal ion binding"/>
    <property type="evidence" value="ECO:0007669"/>
    <property type="project" value="UniProtKB-KW"/>
</dbReference>
<keyword evidence="11" id="KW-0732">Signal</keyword>
<dbReference type="GO" id="GO:0020037">
    <property type="term" value="F:heme binding"/>
    <property type="evidence" value="ECO:0007669"/>
    <property type="project" value="InterPro"/>
</dbReference>
<gene>
    <name evidence="13" type="ORF">S7S_01980</name>
</gene>
<feature type="transmembrane region" description="Helical" evidence="10">
    <location>
        <begin position="488"/>
        <end position="510"/>
    </location>
</feature>
<dbReference type="PROSITE" id="PS51007">
    <property type="entry name" value="CYTC"/>
    <property type="match status" value="1"/>
</dbReference>
<keyword evidence="8 10" id="KW-0472">Membrane</keyword>
<dbReference type="Pfam" id="PF13442">
    <property type="entry name" value="Cytochrome_CBB3"/>
    <property type="match status" value="1"/>
</dbReference>
<dbReference type="InterPro" id="IPR009056">
    <property type="entry name" value="Cyt_c-like_dom"/>
</dbReference>
<dbReference type="Pfam" id="PF03239">
    <property type="entry name" value="FTR1"/>
    <property type="match status" value="1"/>
</dbReference>
<dbReference type="RefSeq" id="WP_041025898.1">
    <property type="nucleotide sequence ID" value="NZ_CP004387.1"/>
</dbReference>
<comment type="similarity">
    <text evidence="2">Belongs to the oxidase-dependent Fe transporter (OFeT) (TC 9.A.10.1) family.</text>
</comment>
<dbReference type="PANTHER" id="PTHR31632">
    <property type="entry name" value="IRON TRANSPORTER FTH1"/>
    <property type="match status" value="1"/>
</dbReference>
<keyword evidence="3 9" id="KW-0349">Heme</keyword>
<dbReference type="InterPro" id="IPR004923">
    <property type="entry name" value="FTR1/Fip1/EfeU"/>
</dbReference>
<evidence type="ECO:0000256" key="1">
    <source>
        <dbReference type="ARBA" id="ARBA00004141"/>
    </source>
</evidence>
<feature type="domain" description="Cytochrome c" evidence="12">
    <location>
        <begin position="126"/>
        <end position="214"/>
    </location>
</feature>
<feature type="signal peptide" evidence="11">
    <location>
        <begin position="1"/>
        <end position="23"/>
    </location>
</feature>
<dbReference type="HOGENOM" id="CLU_027143_0_0_6"/>
<dbReference type="OrthoDB" id="8215804at2"/>
<name>A0A0B4XJS9_9GAMM</name>
<evidence type="ECO:0000256" key="2">
    <source>
        <dbReference type="ARBA" id="ARBA00008333"/>
    </source>
</evidence>
<dbReference type="PANTHER" id="PTHR31632:SF2">
    <property type="entry name" value="PLASMA MEMBRANE IRON PERMEASE"/>
    <property type="match status" value="1"/>
</dbReference>
<dbReference type="SUPFAM" id="SSF46626">
    <property type="entry name" value="Cytochrome c"/>
    <property type="match status" value="1"/>
</dbReference>
<evidence type="ECO:0000256" key="6">
    <source>
        <dbReference type="ARBA" id="ARBA00022989"/>
    </source>
</evidence>
<evidence type="ECO:0000256" key="5">
    <source>
        <dbReference type="ARBA" id="ARBA00022723"/>
    </source>
</evidence>
<reference evidence="13 14" key="1">
    <citation type="journal article" date="2012" name="J. Bacteriol.">
        <title>Genome sequence of an alkane-degrading bacterium, Alcanivorax pacificus type strain W11-5, isolated from deep sea sediment.</title>
        <authorList>
            <person name="Lai Q."/>
            <person name="Shao Z."/>
        </authorList>
    </citation>
    <scope>NUCLEOTIDE SEQUENCE [LARGE SCALE GENOMIC DNA]</scope>
    <source>
        <strain evidence="13 14">W11-5</strain>
    </source>
</reference>
<feature type="transmembrane region" description="Helical" evidence="10">
    <location>
        <begin position="560"/>
        <end position="584"/>
    </location>
</feature>
<feature type="chain" id="PRO_5002097634" evidence="11">
    <location>
        <begin position="24"/>
        <end position="635"/>
    </location>
</feature>
<keyword evidence="14" id="KW-1185">Reference proteome</keyword>
<keyword evidence="4 10" id="KW-0812">Transmembrane</keyword>
<evidence type="ECO:0000256" key="10">
    <source>
        <dbReference type="SAM" id="Phobius"/>
    </source>
</evidence>
<proteinExistence type="inferred from homology"/>